<proteinExistence type="predicted"/>
<evidence type="ECO:0000313" key="2">
    <source>
        <dbReference type="Proteomes" id="UP000722125"/>
    </source>
</evidence>
<organism evidence="1 2">
    <name type="scientific">Cellulomonas fulva</name>
    <dbReference type="NCBI Taxonomy" id="2835530"/>
    <lineage>
        <taxon>Bacteria</taxon>
        <taxon>Bacillati</taxon>
        <taxon>Actinomycetota</taxon>
        <taxon>Actinomycetes</taxon>
        <taxon>Micrococcales</taxon>
        <taxon>Cellulomonadaceae</taxon>
        <taxon>Cellulomonas</taxon>
    </lineage>
</organism>
<dbReference type="RefSeq" id="WP_214345955.1">
    <property type="nucleotide sequence ID" value="NZ_JAHBOH010000001.1"/>
</dbReference>
<evidence type="ECO:0000313" key="1">
    <source>
        <dbReference type="EMBL" id="MBT0992974.1"/>
    </source>
</evidence>
<keyword evidence="2" id="KW-1185">Reference proteome</keyword>
<dbReference type="Proteomes" id="UP000722125">
    <property type="component" value="Unassembled WGS sequence"/>
</dbReference>
<protein>
    <submittedName>
        <fullName evidence="1">Uncharacterized protein</fullName>
    </submittedName>
</protein>
<dbReference type="EMBL" id="JAHBOH010000001">
    <property type="protein sequence ID" value="MBT0992974.1"/>
    <property type="molecule type" value="Genomic_DNA"/>
</dbReference>
<gene>
    <name evidence="1" type="ORF">KIN34_01540</name>
</gene>
<reference evidence="1 2" key="1">
    <citation type="submission" date="2021-05" db="EMBL/GenBank/DDBJ databases">
        <title>Description of Cellulomonas sp. DKR-3 sp. nov.</title>
        <authorList>
            <person name="Dahal R.H."/>
            <person name="Chaudhary D.K."/>
        </authorList>
    </citation>
    <scope>NUCLEOTIDE SEQUENCE [LARGE SCALE GENOMIC DNA]</scope>
    <source>
        <strain evidence="1 2">DKR-3</strain>
    </source>
</reference>
<accession>A0ABS5TV00</accession>
<sequence length="178" mass="20008">MPDLLVTAMVQRSYGVVDALIDAVDTYNMHAAAPLLRLQLDTLFRAHYIASCADLDALVGRLLGGEEFRRIKDLEGRPLTDARLQELAAAHHAWAVPVYRETSGWVHFSVNHMRATTQVGSDRDFFMGVPLRPEVLAESLWLEVYGASIRATEELFDYVRGWASRKGLPPGETRVLDW</sequence>
<name>A0ABS5TV00_9CELL</name>
<comment type="caution">
    <text evidence="1">The sequence shown here is derived from an EMBL/GenBank/DDBJ whole genome shotgun (WGS) entry which is preliminary data.</text>
</comment>